<feature type="region of interest" description="Disordered" evidence="5">
    <location>
        <begin position="108"/>
        <end position="162"/>
    </location>
</feature>
<reference evidence="7 8" key="1">
    <citation type="journal article" date="2020" name="Nature">
        <title>Six reference-quality genomes reveal evolution of bat adaptations.</title>
        <authorList>
            <person name="Jebb D."/>
            <person name="Huang Z."/>
            <person name="Pippel M."/>
            <person name="Hughes G.M."/>
            <person name="Lavrichenko K."/>
            <person name="Devanna P."/>
            <person name="Winkler S."/>
            <person name="Jermiin L.S."/>
            <person name="Skirmuntt E.C."/>
            <person name="Katzourakis A."/>
            <person name="Burkitt-Gray L."/>
            <person name="Ray D.A."/>
            <person name="Sullivan K.A.M."/>
            <person name="Roscito J.G."/>
            <person name="Kirilenko B.M."/>
            <person name="Davalos L.M."/>
            <person name="Corthals A.P."/>
            <person name="Power M.L."/>
            <person name="Jones G."/>
            <person name="Ransome R.D."/>
            <person name="Dechmann D.K.N."/>
            <person name="Locatelli A.G."/>
            <person name="Puechmaille S.J."/>
            <person name="Fedrigo O."/>
            <person name="Jarvis E.D."/>
            <person name="Hiller M."/>
            <person name="Vernes S.C."/>
            <person name="Myers E.W."/>
            <person name="Teeling E.C."/>
        </authorList>
    </citation>
    <scope>NUCLEOTIDE SEQUENCE [LARGE SCALE GENOMIC DNA]</scope>
    <source>
        <strain evidence="7">MMolMol1</strain>
        <tissue evidence="7">Muscle</tissue>
    </source>
</reference>
<feature type="region of interest" description="Disordered" evidence="5">
    <location>
        <begin position="197"/>
        <end position="261"/>
    </location>
</feature>
<dbReference type="InParanoid" id="A0A7J8DEG1"/>
<dbReference type="PANTHER" id="PTHR46515:SF1">
    <property type="entry name" value="TATA ELEMENT MODULATORY FACTOR"/>
    <property type="match status" value="1"/>
</dbReference>
<protein>
    <submittedName>
        <fullName evidence="7">TATA element modulatory factor 1</fullName>
    </submittedName>
</protein>
<comment type="caution">
    <text evidence="7">The sequence shown here is derived from an EMBL/GenBank/DDBJ whole genome shotgun (WGS) entry which is preliminary data.</text>
</comment>
<keyword evidence="2" id="KW-0333">Golgi apparatus</keyword>
<evidence type="ECO:0000256" key="1">
    <source>
        <dbReference type="ARBA" id="ARBA00004555"/>
    </source>
</evidence>
<dbReference type="SUPFAM" id="SSF90257">
    <property type="entry name" value="Myosin rod fragments"/>
    <property type="match status" value="1"/>
</dbReference>
<feature type="coiled-coil region" evidence="4">
    <location>
        <begin position="990"/>
        <end position="1094"/>
    </location>
</feature>
<dbReference type="GO" id="GO:0005783">
    <property type="term" value="C:endoplasmic reticulum"/>
    <property type="evidence" value="ECO:0007669"/>
    <property type="project" value="TreeGrafter"/>
</dbReference>
<feature type="compositionally biased region" description="Polar residues" evidence="5">
    <location>
        <begin position="197"/>
        <end position="221"/>
    </location>
</feature>
<evidence type="ECO:0000256" key="4">
    <source>
        <dbReference type="SAM" id="Coils"/>
    </source>
</evidence>
<feature type="region of interest" description="Disordered" evidence="5">
    <location>
        <begin position="267"/>
        <end position="286"/>
    </location>
</feature>
<evidence type="ECO:0000259" key="6">
    <source>
        <dbReference type="Pfam" id="PF12325"/>
    </source>
</evidence>
<proteinExistence type="predicted"/>
<feature type="compositionally biased region" description="Polar residues" evidence="5">
    <location>
        <begin position="131"/>
        <end position="145"/>
    </location>
</feature>
<evidence type="ECO:0000256" key="2">
    <source>
        <dbReference type="ARBA" id="ARBA00023034"/>
    </source>
</evidence>
<organism evidence="7 8">
    <name type="scientific">Molossus molossus</name>
    <name type="common">Pallas' mastiff bat</name>
    <name type="synonym">Vespertilio molossus</name>
    <dbReference type="NCBI Taxonomy" id="27622"/>
    <lineage>
        <taxon>Eukaryota</taxon>
        <taxon>Metazoa</taxon>
        <taxon>Chordata</taxon>
        <taxon>Craniata</taxon>
        <taxon>Vertebrata</taxon>
        <taxon>Euteleostomi</taxon>
        <taxon>Mammalia</taxon>
        <taxon>Eutheria</taxon>
        <taxon>Laurasiatheria</taxon>
        <taxon>Chiroptera</taxon>
        <taxon>Yangochiroptera</taxon>
        <taxon>Molossidae</taxon>
        <taxon>Molossus</taxon>
    </lineage>
</organism>
<feature type="compositionally biased region" description="Basic and acidic residues" evidence="5">
    <location>
        <begin position="222"/>
        <end position="239"/>
    </location>
</feature>
<comment type="subcellular location">
    <subcellularLocation>
        <location evidence="1">Golgi apparatus</location>
    </subcellularLocation>
</comment>
<feature type="coiled-coil region" evidence="4">
    <location>
        <begin position="455"/>
        <end position="767"/>
    </location>
</feature>
<dbReference type="Pfam" id="PF12329">
    <property type="entry name" value="TMF_DNA_bd"/>
    <property type="match status" value="1"/>
</dbReference>
<dbReference type="FunCoup" id="A0A7J8DEG1">
    <property type="interactions" value="2421"/>
</dbReference>
<keyword evidence="8" id="KW-1185">Reference proteome</keyword>
<dbReference type="Pfam" id="PF12325">
    <property type="entry name" value="TMF_TATA_bd"/>
    <property type="match status" value="1"/>
</dbReference>
<sequence length="1097" mass="123241">MSWFNASQLSSFAKQALSQAQKSIDRVLDIQEEEPGAWAETIPYGEPGISPPVSGGWDTSTWGIKSNAEPQSQPVASPKAITKPVRRTVVDESENFFSAFLSPTDVQTIQKSPVVSKPPAKSQRPEEEVKSTLQETVHTGQSRTPESTEIKVKDSSPCVSSGETLVVDTLSPKTEGKHGETINKESDMKVSTISLKASESVTNVKTTRESVSNMSAQSLTAETKDMASEAKEQKHEDRQSNTPSPPVSTFSSGTSTTSDIEVLDHESVISESSASSRQETTDSKSSLHLMQTSFQLLSASACPEYNRLDDFPKLTESCCSSDAFERIDSFSVQSLDSRSVSEINSDDELSGRGYALVPILVNPSTPKTKVVEPVEGKSEEEVNETLIIPTEETEMEESGRSATPVNCEQPDILVSSTPINEGHTVLDKVAEQCEAAESQPEALSEKEDICKVTRVEFLNEKLDKREAQLLSLSKEKALLEEAYDNLKDEMFRVKEESSSISSLKDEFTQRIAEAEKKVQLACKERDAAKKEIKSIKEELATRLNSSETSDLLKEKEEQIRGLMEEGEKLSKQQLHSSNIIKKLRAKDKENENIIAKLKKKVKELEEEAQHLKQVLDGKEEVEKQHRENIKKLNSVVERQEKDLGRLQMNMNELEERNRSIQAALDSAYKELTDLHKANAAKDSEAQEAALSHEIKAKEELSAALEKVQEEARQQQEALAIQVGDLRLALQRAEQTAARKEDCFRHEISELQQRLQEAENRNQELSQSVSSTTRPLLRQIENLQATLGSQTSSWEKLEKNLSDRLGESQTLLAAAVERERAATEELLANKIQLSSMESQNSLLRQENSRFQAQLESEKNRLRKLEDEKNRYQVELENLKDDYVRTLEETRKEKTLLKSQLEMEKMKVEQERKKAVFTQETIKDKEQKLFSLSSTPTMSRSSSISGVEMAGLQTALLSQDESHDHSLGPMSVSANGSNLYEAVRMGAGSSVIENLQSQLKLREGEITHLQLEIGNLEKTRSIMAEELVKLTSQNDELEEKVKEIPRLRSQLRDLDQRYNTILQMYGEKAEEAEELRLDLEDVKNMYKTQIDELLRQRLS</sequence>
<dbReference type="InterPro" id="IPR022091">
    <property type="entry name" value="TMF_TATA-bd"/>
</dbReference>
<feature type="region of interest" description="Disordered" evidence="5">
    <location>
        <begin position="38"/>
        <end position="80"/>
    </location>
</feature>
<dbReference type="GO" id="GO:0005794">
    <property type="term" value="C:Golgi apparatus"/>
    <property type="evidence" value="ECO:0007669"/>
    <property type="project" value="UniProtKB-SubCell"/>
</dbReference>
<keyword evidence="3 4" id="KW-0175">Coiled coil</keyword>
<feature type="compositionally biased region" description="Polar residues" evidence="5">
    <location>
        <begin position="57"/>
        <end position="75"/>
    </location>
</feature>
<feature type="coiled-coil region" evidence="4">
    <location>
        <begin position="832"/>
        <end position="926"/>
    </location>
</feature>
<evidence type="ECO:0000256" key="3">
    <source>
        <dbReference type="ARBA" id="ARBA00023054"/>
    </source>
</evidence>
<feature type="compositionally biased region" description="Low complexity" evidence="5">
    <location>
        <begin position="247"/>
        <end position="258"/>
    </location>
</feature>
<feature type="domain" description="TATA element modulatory factor 1 TATA binding" evidence="6">
    <location>
        <begin position="980"/>
        <end position="1091"/>
    </location>
</feature>
<gene>
    <name evidence="7" type="ORF">HJG59_018487</name>
</gene>
<evidence type="ECO:0000256" key="5">
    <source>
        <dbReference type="SAM" id="MobiDB-lite"/>
    </source>
</evidence>
<dbReference type="InterPro" id="IPR052602">
    <property type="entry name" value="Growth_transcription_reg"/>
</dbReference>
<evidence type="ECO:0000313" key="7">
    <source>
        <dbReference type="EMBL" id="KAF6421399.1"/>
    </source>
</evidence>
<dbReference type="EMBL" id="JACASF010000018">
    <property type="protein sequence ID" value="KAF6421399.1"/>
    <property type="molecule type" value="Genomic_DNA"/>
</dbReference>
<dbReference type="Proteomes" id="UP000550707">
    <property type="component" value="Unassembled WGS sequence"/>
</dbReference>
<dbReference type="InterPro" id="IPR022092">
    <property type="entry name" value="TMF_DNA-bd"/>
</dbReference>
<name>A0A7J8DEG1_MOLMO</name>
<evidence type="ECO:0000313" key="8">
    <source>
        <dbReference type="Proteomes" id="UP000550707"/>
    </source>
</evidence>
<dbReference type="AlphaFoldDB" id="A0A7J8DEG1"/>
<accession>A0A7J8DEG1</accession>
<dbReference type="PANTHER" id="PTHR46515">
    <property type="entry name" value="TATA ELEMENT MODULATORY FACTOR TMF1"/>
    <property type="match status" value="1"/>
</dbReference>